<name>A0ABY1M0R7_9BACL</name>
<dbReference type="Proteomes" id="UP000192939">
    <property type="component" value="Unassembled WGS sequence"/>
</dbReference>
<evidence type="ECO:0000256" key="1">
    <source>
        <dbReference type="SAM" id="Coils"/>
    </source>
</evidence>
<keyword evidence="4" id="KW-1185">Reference proteome</keyword>
<sequence length="258" mass="30072">MKIFKHTKEIIYLLITIAVLIKLLLSDFTGFKLPENLTDIISLALALFSVWLSALFYFKANEASNQFYNNTYQFTKDISEKIGRIEERFGKDLDNIDKNYSRMLERIDRLPITETIQKEIEQKTDSEKQIIEEKERIINDLIEKSSISQEEKDNITQQLHKKERELEAVKNQLYDLNNQLVNTINKNKYLMPTHTINILTNIVEDITDSNGIPANFGELMDLVEKRISGLSDNNKIILFNPEFRKCIRSMQDAKAMAT</sequence>
<evidence type="ECO:0000313" key="4">
    <source>
        <dbReference type="Proteomes" id="UP000192939"/>
    </source>
</evidence>
<keyword evidence="2" id="KW-1133">Transmembrane helix</keyword>
<dbReference type="RefSeq" id="WP_176221975.1">
    <property type="nucleotide sequence ID" value="NZ_FXAE01000041.1"/>
</dbReference>
<feature type="transmembrane region" description="Helical" evidence="2">
    <location>
        <begin position="37"/>
        <end position="58"/>
    </location>
</feature>
<evidence type="ECO:0000256" key="2">
    <source>
        <dbReference type="SAM" id="Phobius"/>
    </source>
</evidence>
<feature type="coiled-coil region" evidence="1">
    <location>
        <begin position="116"/>
        <end position="186"/>
    </location>
</feature>
<accession>A0ABY1M0R7</accession>
<evidence type="ECO:0000313" key="3">
    <source>
        <dbReference type="EMBL" id="SMF48993.1"/>
    </source>
</evidence>
<keyword evidence="1" id="KW-0175">Coiled coil</keyword>
<organism evidence="3 4">
    <name type="scientific">Paenibacillus barengoltzii J12</name>
    <dbReference type="NCBI Taxonomy" id="935846"/>
    <lineage>
        <taxon>Bacteria</taxon>
        <taxon>Bacillati</taxon>
        <taxon>Bacillota</taxon>
        <taxon>Bacilli</taxon>
        <taxon>Bacillales</taxon>
        <taxon>Paenibacillaceae</taxon>
        <taxon>Paenibacillus</taxon>
    </lineage>
</organism>
<proteinExistence type="predicted"/>
<dbReference type="EMBL" id="FXAE01000041">
    <property type="protein sequence ID" value="SMF48993.1"/>
    <property type="molecule type" value="Genomic_DNA"/>
</dbReference>
<keyword evidence="2" id="KW-0472">Membrane</keyword>
<feature type="transmembrane region" description="Helical" evidence="2">
    <location>
        <begin position="12"/>
        <end position="31"/>
    </location>
</feature>
<protein>
    <submittedName>
        <fullName evidence="3">Uncharacterized protein</fullName>
    </submittedName>
</protein>
<gene>
    <name evidence="3" type="ORF">SAMN02744124_03346</name>
</gene>
<comment type="caution">
    <text evidence="3">The sequence shown here is derived from an EMBL/GenBank/DDBJ whole genome shotgun (WGS) entry which is preliminary data.</text>
</comment>
<reference evidence="3 4" key="1">
    <citation type="submission" date="2017-04" db="EMBL/GenBank/DDBJ databases">
        <authorList>
            <person name="Varghese N."/>
            <person name="Submissions S."/>
        </authorList>
    </citation>
    <scope>NUCLEOTIDE SEQUENCE [LARGE SCALE GENOMIC DNA]</scope>
    <source>
        <strain evidence="3 4">J12</strain>
    </source>
</reference>
<keyword evidence="2" id="KW-0812">Transmembrane</keyword>